<feature type="transmembrane region" description="Helical" evidence="1">
    <location>
        <begin position="12"/>
        <end position="30"/>
    </location>
</feature>
<evidence type="ECO:0000256" key="1">
    <source>
        <dbReference type="SAM" id="Phobius"/>
    </source>
</evidence>
<gene>
    <name evidence="2" type="ORF">ACFPJ4_05750</name>
</gene>
<proteinExistence type="predicted"/>
<keyword evidence="3" id="KW-1185">Reference proteome</keyword>
<protein>
    <submittedName>
        <fullName evidence="2">DUF3093 domain-containing protein</fullName>
    </submittedName>
</protein>
<accession>A0ABW0NR21</accession>
<feature type="transmembrane region" description="Helical" evidence="1">
    <location>
        <begin position="36"/>
        <end position="55"/>
    </location>
</feature>
<sequence>MPIYRERLWPAPWVFLATALVIPASLLVFLPISTTVGIICAIALYSAILAALLLTTPVVEVTDVLFAAGRARLPLAVVTVAEPFDGEAATAQRGTQLDARAWMLLRGWIPGVVRVQLDDPSDPTPYWLVSTRRPKKLAAVLNASAASPKSAN</sequence>
<reference evidence="3" key="1">
    <citation type="journal article" date="2019" name="Int. J. Syst. Evol. Microbiol.">
        <title>The Global Catalogue of Microorganisms (GCM) 10K type strain sequencing project: providing services to taxonomists for standard genome sequencing and annotation.</title>
        <authorList>
            <consortium name="The Broad Institute Genomics Platform"/>
            <consortium name="The Broad Institute Genome Sequencing Center for Infectious Disease"/>
            <person name="Wu L."/>
            <person name="Ma J."/>
        </authorList>
    </citation>
    <scope>NUCLEOTIDE SEQUENCE [LARGE SCALE GENOMIC DNA]</scope>
    <source>
        <strain evidence="3">CGMCC 4.6997</strain>
    </source>
</reference>
<dbReference type="RefSeq" id="WP_386739335.1">
    <property type="nucleotide sequence ID" value="NZ_JBHSMG010000001.1"/>
</dbReference>
<dbReference type="Pfam" id="PF11292">
    <property type="entry name" value="DUF3093"/>
    <property type="match status" value="1"/>
</dbReference>
<comment type="caution">
    <text evidence="2">The sequence shown here is derived from an EMBL/GenBank/DDBJ whole genome shotgun (WGS) entry which is preliminary data.</text>
</comment>
<keyword evidence="1" id="KW-0812">Transmembrane</keyword>
<evidence type="ECO:0000313" key="3">
    <source>
        <dbReference type="Proteomes" id="UP001596039"/>
    </source>
</evidence>
<keyword evidence="1" id="KW-1133">Transmembrane helix</keyword>
<organism evidence="2 3">
    <name type="scientific">Lysinimonas soli</name>
    <dbReference type="NCBI Taxonomy" id="1074233"/>
    <lineage>
        <taxon>Bacteria</taxon>
        <taxon>Bacillati</taxon>
        <taxon>Actinomycetota</taxon>
        <taxon>Actinomycetes</taxon>
        <taxon>Micrococcales</taxon>
        <taxon>Microbacteriaceae</taxon>
        <taxon>Lysinimonas</taxon>
    </lineage>
</organism>
<name>A0ABW0NR21_9MICO</name>
<evidence type="ECO:0000313" key="2">
    <source>
        <dbReference type="EMBL" id="MFC5501743.1"/>
    </source>
</evidence>
<dbReference type="EMBL" id="JBHSMG010000001">
    <property type="protein sequence ID" value="MFC5501743.1"/>
    <property type="molecule type" value="Genomic_DNA"/>
</dbReference>
<dbReference type="Proteomes" id="UP001596039">
    <property type="component" value="Unassembled WGS sequence"/>
</dbReference>
<dbReference type="InterPro" id="IPR021443">
    <property type="entry name" value="DUF3093"/>
</dbReference>
<keyword evidence="1" id="KW-0472">Membrane</keyword>